<dbReference type="OrthoDB" id="3219396at2759"/>
<sequence length="588" mass="63996">MKHQLSPAPLPPSKRAHTFTDLSLDVHNPRLAFDTLLFDEIILLILSHLSWTDLCAVQATNRNLSRLSLDNQLWKTLYISEYGRSRLRGGRGFIGRGDGREVKPLPGRAKGENAKDWKWMFRISSNWRTGRCSVEQFDMANFLGSLSQAAQLDETHLLLAGNVTVAASSRPSSTPTVVVSSPAHTPHILRCPSSRGHTAYVTALALDQSPPTSGQHGRLVSFLSTGEFVLYSIDHQSPSASSRLFTYVPSGRSSRYAPIVHAVYHHPLLVTLSQSFHLSVYDISENTVRHAQTLTSFTSYPPSSLVLSTPSATTYKLVLAYAIPVYPSHWSVGATELIISNTETEHMVVSSTRTTRAVDVPQGWLDENKMRAIREQWGRKVARVADTQTDGKWVVLAPGHDIPTITILPAERHTTSGTIARDASLQPSSRSGASSASSPTGASSPSFYKSSSLYSASGLQLYRLHLPSSPSSSASPKLTFVRTLHGQIGPVSALALADGRCVSLGVNGSIWVWDLEAGTGTEVSAGVMDQPSDEGEGEGEGEDDERRAEAWEVVKMRIARGARGSVVFDDRRIVSACGRGVEVRRFDV</sequence>
<dbReference type="Gene3D" id="1.20.1280.50">
    <property type="match status" value="1"/>
</dbReference>
<keyword evidence="4" id="KW-1185">Reference proteome</keyword>
<proteinExistence type="predicted"/>
<dbReference type="SMART" id="SM00256">
    <property type="entry name" value="FBOX"/>
    <property type="match status" value="1"/>
</dbReference>
<dbReference type="Gene3D" id="2.130.10.10">
    <property type="entry name" value="YVTN repeat-like/Quinoprotein amine dehydrogenase"/>
    <property type="match status" value="1"/>
</dbReference>
<gene>
    <name evidence="3" type="ORF">L227DRAFT_374274</name>
</gene>
<dbReference type="Pfam" id="PF25499">
    <property type="entry name" value="Beta-prop_pof12"/>
    <property type="match status" value="1"/>
</dbReference>
<dbReference type="Proteomes" id="UP000313359">
    <property type="component" value="Unassembled WGS sequence"/>
</dbReference>
<dbReference type="AlphaFoldDB" id="A0A5C2RUW4"/>
<feature type="domain" description="F-box" evidence="2">
    <location>
        <begin position="37"/>
        <end position="77"/>
    </location>
</feature>
<dbReference type="SUPFAM" id="SSF50978">
    <property type="entry name" value="WD40 repeat-like"/>
    <property type="match status" value="1"/>
</dbReference>
<evidence type="ECO:0000256" key="1">
    <source>
        <dbReference type="SAM" id="MobiDB-lite"/>
    </source>
</evidence>
<dbReference type="InterPro" id="IPR036047">
    <property type="entry name" value="F-box-like_dom_sf"/>
</dbReference>
<dbReference type="InterPro" id="IPR001810">
    <property type="entry name" value="F-box_dom"/>
</dbReference>
<dbReference type="SUPFAM" id="SSF81383">
    <property type="entry name" value="F-box domain"/>
    <property type="match status" value="1"/>
</dbReference>
<dbReference type="InterPro" id="IPR015943">
    <property type="entry name" value="WD40/YVTN_repeat-like_dom_sf"/>
</dbReference>
<feature type="compositionally biased region" description="Low complexity" evidence="1">
    <location>
        <begin position="427"/>
        <end position="445"/>
    </location>
</feature>
<reference evidence="3" key="1">
    <citation type="journal article" date="2018" name="Genome Biol. Evol.">
        <title>Genomics and development of Lentinus tigrinus, a white-rot wood-decaying mushroom with dimorphic fruiting bodies.</title>
        <authorList>
            <person name="Wu B."/>
            <person name="Xu Z."/>
            <person name="Knudson A."/>
            <person name="Carlson A."/>
            <person name="Chen N."/>
            <person name="Kovaka S."/>
            <person name="LaButti K."/>
            <person name="Lipzen A."/>
            <person name="Pennachio C."/>
            <person name="Riley R."/>
            <person name="Schakwitz W."/>
            <person name="Umezawa K."/>
            <person name="Ohm R.A."/>
            <person name="Grigoriev I.V."/>
            <person name="Nagy L.G."/>
            <person name="Gibbons J."/>
            <person name="Hibbett D."/>
        </authorList>
    </citation>
    <scope>NUCLEOTIDE SEQUENCE [LARGE SCALE GENOMIC DNA]</scope>
    <source>
        <strain evidence="3">ALCF2SS1-6</strain>
    </source>
</reference>
<organism evidence="3 4">
    <name type="scientific">Lentinus tigrinus ALCF2SS1-6</name>
    <dbReference type="NCBI Taxonomy" id="1328759"/>
    <lineage>
        <taxon>Eukaryota</taxon>
        <taxon>Fungi</taxon>
        <taxon>Dikarya</taxon>
        <taxon>Basidiomycota</taxon>
        <taxon>Agaricomycotina</taxon>
        <taxon>Agaricomycetes</taxon>
        <taxon>Polyporales</taxon>
        <taxon>Polyporaceae</taxon>
        <taxon>Lentinus</taxon>
    </lineage>
</organism>
<evidence type="ECO:0000313" key="3">
    <source>
        <dbReference type="EMBL" id="RPD53996.1"/>
    </source>
</evidence>
<name>A0A5C2RUW4_9APHY</name>
<dbReference type="STRING" id="1328759.A0A5C2RUW4"/>
<feature type="compositionally biased region" description="Acidic residues" evidence="1">
    <location>
        <begin position="531"/>
        <end position="543"/>
    </location>
</feature>
<dbReference type="InterPro" id="IPR036322">
    <property type="entry name" value="WD40_repeat_dom_sf"/>
</dbReference>
<dbReference type="Pfam" id="PF12937">
    <property type="entry name" value="F-box-like"/>
    <property type="match status" value="1"/>
</dbReference>
<protein>
    <recommendedName>
        <fullName evidence="2">F-box domain-containing protein</fullName>
    </recommendedName>
</protein>
<accession>A0A5C2RUW4</accession>
<feature type="region of interest" description="Disordered" evidence="1">
    <location>
        <begin position="420"/>
        <end position="445"/>
    </location>
</feature>
<evidence type="ECO:0000259" key="2">
    <source>
        <dbReference type="SMART" id="SM00256"/>
    </source>
</evidence>
<dbReference type="EMBL" id="ML122312">
    <property type="protein sequence ID" value="RPD53996.1"/>
    <property type="molecule type" value="Genomic_DNA"/>
</dbReference>
<evidence type="ECO:0000313" key="4">
    <source>
        <dbReference type="Proteomes" id="UP000313359"/>
    </source>
</evidence>
<feature type="region of interest" description="Disordered" evidence="1">
    <location>
        <begin position="523"/>
        <end position="546"/>
    </location>
</feature>